<feature type="signal peptide" evidence="1">
    <location>
        <begin position="1"/>
        <end position="20"/>
    </location>
</feature>
<name>A0A1M6A927_9BACT</name>
<proteinExistence type="predicted"/>
<keyword evidence="1" id="KW-0732">Signal</keyword>
<dbReference type="InterPro" id="IPR025924">
    <property type="entry name" value="YHYH_dom"/>
</dbReference>
<dbReference type="Pfam" id="PF14240">
    <property type="entry name" value="YHYH"/>
    <property type="match status" value="1"/>
</dbReference>
<evidence type="ECO:0000313" key="3">
    <source>
        <dbReference type="EMBL" id="SHI32949.1"/>
    </source>
</evidence>
<dbReference type="EMBL" id="FQYN01000001">
    <property type="protein sequence ID" value="SHI32949.1"/>
    <property type="molecule type" value="Genomic_DNA"/>
</dbReference>
<sequence>MRLRLFSLLTFLLLAAAAHAQPNPQLASWLLNTTGATGFNGLPANVQRVQYSTTSVYVSCSAIPSYTAGYVAPASGQGTPATNSWFPQPTRGPVAQGFTFRVPRVPQPNAGAAINIPPDHVGLWLNGVTMFNGQDAASYNNQGVWFTDAVVNEGIGFDRCNGHPNMQDEYHTHLNPTCLYNDRDSTRHSPIIGWAFDGYPIYGTYGYRNANGTGGVKSMKSSYRQRSITQRRTLSDGTVLSASQYGPPVSAQNPIGKYVEDNEYVAGRGDLDASNGRFCVTPEYPQGTYAYFVTLNSLYEGAYPYVLGKTYYGVAPNWGNFGGPNSGHVAVNEPVTTYLPLAARAAIGLTVRCFPNPAPEQLTVELPASAPHALRAWLLDGLGQPVRSAVALAVGRPAVLDVRGLAAGLYFLWVEGEGVAFSEKIVVGQH</sequence>
<feature type="chain" id="PRO_5013268710" evidence="1">
    <location>
        <begin position="21"/>
        <end position="430"/>
    </location>
</feature>
<evidence type="ECO:0000313" key="4">
    <source>
        <dbReference type="Proteomes" id="UP000184418"/>
    </source>
</evidence>
<dbReference type="AlphaFoldDB" id="A0A1M6A927"/>
<protein>
    <submittedName>
        <fullName evidence="3">YHYH protein</fullName>
    </submittedName>
</protein>
<accession>A0A1M6A927</accession>
<gene>
    <name evidence="3" type="ORF">SAMN02745146_0550</name>
</gene>
<organism evidence="3 4">
    <name type="scientific">Hymenobacter daecheongensis DSM 21074</name>
    <dbReference type="NCBI Taxonomy" id="1121955"/>
    <lineage>
        <taxon>Bacteria</taxon>
        <taxon>Pseudomonadati</taxon>
        <taxon>Bacteroidota</taxon>
        <taxon>Cytophagia</taxon>
        <taxon>Cytophagales</taxon>
        <taxon>Hymenobacteraceae</taxon>
        <taxon>Hymenobacter</taxon>
    </lineage>
</organism>
<dbReference type="RefSeq" id="WP_073104978.1">
    <property type="nucleotide sequence ID" value="NZ_FQYN01000001.1"/>
</dbReference>
<dbReference type="STRING" id="1121955.SAMN02745146_0550"/>
<keyword evidence="4" id="KW-1185">Reference proteome</keyword>
<dbReference type="OrthoDB" id="665834at2"/>
<reference evidence="3 4" key="1">
    <citation type="submission" date="2016-11" db="EMBL/GenBank/DDBJ databases">
        <authorList>
            <person name="Jaros S."/>
            <person name="Januszkiewicz K."/>
            <person name="Wedrychowicz H."/>
        </authorList>
    </citation>
    <scope>NUCLEOTIDE SEQUENCE [LARGE SCALE GENOMIC DNA]</scope>
    <source>
        <strain evidence="3 4">DSM 21074</strain>
    </source>
</reference>
<evidence type="ECO:0000256" key="1">
    <source>
        <dbReference type="SAM" id="SignalP"/>
    </source>
</evidence>
<feature type="domain" description="YHYH" evidence="2">
    <location>
        <begin position="99"/>
        <end position="296"/>
    </location>
</feature>
<dbReference type="Proteomes" id="UP000184418">
    <property type="component" value="Unassembled WGS sequence"/>
</dbReference>
<evidence type="ECO:0000259" key="2">
    <source>
        <dbReference type="Pfam" id="PF14240"/>
    </source>
</evidence>